<dbReference type="STRING" id="1631249.BQ8794_10013"/>
<accession>A0A1R3UYC9</accession>
<protein>
    <submittedName>
        <fullName evidence="1">Uncharacterized protein</fullName>
    </submittedName>
</protein>
<dbReference type="EMBL" id="FTPD01000001">
    <property type="protein sequence ID" value="SIT52643.1"/>
    <property type="molecule type" value="Genomic_DNA"/>
</dbReference>
<dbReference type="AlphaFoldDB" id="A0A1R3UYC9"/>
<dbReference type="RefSeq" id="WP_077371365.1">
    <property type="nucleotide sequence ID" value="NZ_FTPD01000001.1"/>
</dbReference>
<evidence type="ECO:0000313" key="1">
    <source>
        <dbReference type="EMBL" id="SIT52643.1"/>
    </source>
</evidence>
<sequence length="294" mass="31128">MVDTVRTRSALALLFADNAAGNISAQDLRDMLASVPVLNPQNEQTGATYTFALADADQSVIFNRASAQAVTIPKNSVIAFPIGTRIRCVRKGAGLPTIAPVDGDVTLHKPTGIKPNRPMKAMVKRATDQTGANYTSETAVPWDAEVYDTDAFHDNSSNNTRLSIPSGSGIVRVHAGAVVRAANFSADFWGFLALRKDGSKDFDGAVSSIFEAGVSAASINFGSGSVPVVAGTTYFDAALQVETDTSVDIIAARSNFWVEVTEIDPVGSIAYQYGYVTLEKIGTDEWMIEGPALG</sequence>
<reference evidence="2" key="1">
    <citation type="submission" date="2017-01" db="EMBL/GenBank/DDBJ databases">
        <authorList>
            <person name="Brunel B."/>
        </authorList>
    </citation>
    <scope>NUCLEOTIDE SEQUENCE [LARGE SCALE GENOMIC DNA]</scope>
</reference>
<organism evidence="1 2">
    <name type="scientific">Mesorhizobium prunaredense</name>
    <dbReference type="NCBI Taxonomy" id="1631249"/>
    <lineage>
        <taxon>Bacteria</taxon>
        <taxon>Pseudomonadati</taxon>
        <taxon>Pseudomonadota</taxon>
        <taxon>Alphaproteobacteria</taxon>
        <taxon>Hyphomicrobiales</taxon>
        <taxon>Phyllobacteriaceae</taxon>
        <taxon>Mesorhizobium</taxon>
    </lineage>
</organism>
<dbReference type="Proteomes" id="UP000188388">
    <property type="component" value="Unassembled WGS sequence"/>
</dbReference>
<name>A0A1R3UYC9_9HYPH</name>
<gene>
    <name evidence="1" type="ORF">BQ8794_10013</name>
</gene>
<proteinExistence type="predicted"/>
<keyword evidence="2" id="KW-1185">Reference proteome</keyword>
<evidence type="ECO:0000313" key="2">
    <source>
        <dbReference type="Proteomes" id="UP000188388"/>
    </source>
</evidence>